<accession>A0A2U1MR06</accession>
<dbReference type="EMBL" id="PKPP01004586">
    <property type="protein sequence ID" value="PWA63683.1"/>
    <property type="molecule type" value="Genomic_DNA"/>
</dbReference>
<sequence length="140" mass="15902">MEWQFSCKKCAEVTVLTSSENLNMKAELCSAHTELHKFLNAPASLPPVFIGLSSIGRTTKQLLNNPGNEFLVGLCYHEIPTRFRRLFPFSDEFPTKKTQFPMTISTKPRNEKPLINHIQTISWTSNNHGFGTNSHKHDVT</sequence>
<evidence type="ECO:0000313" key="2">
    <source>
        <dbReference type="Proteomes" id="UP000245207"/>
    </source>
</evidence>
<dbReference type="OrthoDB" id="5835829at2759"/>
<comment type="caution">
    <text evidence="1">The sequence shown here is derived from an EMBL/GenBank/DDBJ whole genome shotgun (WGS) entry which is preliminary data.</text>
</comment>
<dbReference type="STRING" id="35608.A0A2U1MR06"/>
<protein>
    <submittedName>
        <fullName evidence="1">UDP-glucuronosyl/UDP-glucosyltransferase</fullName>
    </submittedName>
</protein>
<dbReference type="Proteomes" id="UP000245207">
    <property type="component" value="Unassembled WGS sequence"/>
</dbReference>
<name>A0A2U1MR06_ARTAN</name>
<keyword evidence="2" id="KW-1185">Reference proteome</keyword>
<keyword evidence="1" id="KW-0808">Transferase</keyword>
<proteinExistence type="predicted"/>
<dbReference type="GO" id="GO:0016740">
    <property type="term" value="F:transferase activity"/>
    <property type="evidence" value="ECO:0007669"/>
    <property type="project" value="UniProtKB-KW"/>
</dbReference>
<dbReference type="AlphaFoldDB" id="A0A2U1MR06"/>
<organism evidence="1 2">
    <name type="scientific">Artemisia annua</name>
    <name type="common">Sweet wormwood</name>
    <dbReference type="NCBI Taxonomy" id="35608"/>
    <lineage>
        <taxon>Eukaryota</taxon>
        <taxon>Viridiplantae</taxon>
        <taxon>Streptophyta</taxon>
        <taxon>Embryophyta</taxon>
        <taxon>Tracheophyta</taxon>
        <taxon>Spermatophyta</taxon>
        <taxon>Magnoliopsida</taxon>
        <taxon>eudicotyledons</taxon>
        <taxon>Gunneridae</taxon>
        <taxon>Pentapetalae</taxon>
        <taxon>asterids</taxon>
        <taxon>campanulids</taxon>
        <taxon>Asterales</taxon>
        <taxon>Asteraceae</taxon>
        <taxon>Asteroideae</taxon>
        <taxon>Anthemideae</taxon>
        <taxon>Artemisiinae</taxon>
        <taxon>Artemisia</taxon>
    </lineage>
</organism>
<evidence type="ECO:0000313" key="1">
    <source>
        <dbReference type="EMBL" id="PWA63683.1"/>
    </source>
</evidence>
<gene>
    <name evidence="1" type="ORF">CTI12_AA351850</name>
</gene>
<reference evidence="1 2" key="1">
    <citation type="journal article" date="2018" name="Mol. Plant">
        <title>The genome of Artemisia annua provides insight into the evolution of Asteraceae family and artemisinin biosynthesis.</title>
        <authorList>
            <person name="Shen Q."/>
            <person name="Zhang L."/>
            <person name="Liao Z."/>
            <person name="Wang S."/>
            <person name="Yan T."/>
            <person name="Shi P."/>
            <person name="Liu M."/>
            <person name="Fu X."/>
            <person name="Pan Q."/>
            <person name="Wang Y."/>
            <person name="Lv Z."/>
            <person name="Lu X."/>
            <person name="Zhang F."/>
            <person name="Jiang W."/>
            <person name="Ma Y."/>
            <person name="Chen M."/>
            <person name="Hao X."/>
            <person name="Li L."/>
            <person name="Tang Y."/>
            <person name="Lv G."/>
            <person name="Zhou Y."/>
            <person name="Sun X."/>
            <person name="Brodelius P.E."/>
            <person name="Rose J.K.C."/>
            <person name="Tang K."/>
        </authorList>
    </citation>
    <scope>NUCLEOTIDE SEQUENCE [LARGE SCALE GENOMIC DNA]</scope>
    <source>
        <strain evidence="2">cv. Huhao1</strain>
        <tissue evidence="1">Leaf</tissue>
    </source>
</reference>